<name>A0A543NAF5_9ACTN</name>
<dbReference type="OrthoDB" id="3483138at2"/>
<dbReference type="InterPro" id="IPR007278">
    <property type="entry name" value="DUF397"/>
</dbReference>
<feature type="domain" description="DUF397" evidence="2">
    <location>
        <begin position="5"/>
        <end position="57"/>
    </location>
</feature>
<keyword evidence="4" id="KW-1185">Reference proteome</keyword>
<evidence type="ECO:0000313" key="3">
    <source>
        <dbReference type="EMBL" id="TQN28766.1"/>
    </source>
</evidence>
<comment type="caution">
    <text evidence="3">The sequence shown here is derived from an EMBL/GenBank/DDBJ whole genome shotgun (WGS) entry which is preliminary data.</text>
</comment>
<dbReference type="Pfam" id="PF04149">
    <property type="entry name" value="DUF397"/>
    <property type="match status" value="1"/>
</dbReference>
<organism evidence="3 4">
    <name type="scientific">Haloactinospora alba</name>
    <dbReference type="NCBI Taxonomy" id="405555"/>
    <lineage>
        <taxon>Bacteria</taxon>
        <taxon>Bacillati</taxon>
        <taxon>Actinomycetota</taxon>
        <taxon>Actinomycetes</taxon>
        <taxon>Streptosporangiales</taxon>
        <taxon>Nocardiopsidaceae</taxon>
        <taxon>Haloactinospora</taxon>
    </lineage>
</organism>
<evidence type="ECO:0000259" key="2">
    <source>
        <dbReference type="Pfam" id="PF04149"/>
    </source>
</evidence>
<dbReference type="RefSeq" id="WP_141925766.1">
    <property type="nucleotide sequence ID" value="NZ_VFQC01000002.1"/>
</dbReference>
<evidence type="ECO:0000313" key="4">
    <source>
        <dbReference type="Proteomes" id="UP000317422"/>
    </source>
</evidence>
<sequence>MYERDWHKSNHSDGGGGNCVEVRESAVRTDVRDTQNRRDGHLSFSASEWRAFLADVRADRL</sequence>
<proteinExistence type="predicted"/>
<reference evidence="3 4" key="1">
    <citation type="submission" date="2019-06" db="EMBL/GenBank/DDBJ databases">
        <title>Sequencing the genomes of 1000 actinobacteria strains.</title>
        <authorList>
            <person name="Klenk H.-P."/>
        </authorList>
    </citation>
    <scope>NUCLEOTIDE SEQUENCE [LARGE SCALE GENOMIC DNA]</scope>
    <source>
        <strain evidence="3 4">DSM 45015</strain>
    </source>
</reference>
<feature type="compositionally biased region" description="Basic and acidic residues" evidence="1">
    <location>
        <begin position="1"/>
        <end position="11"/>
    </location>
</feature>
<dbReference type="AlphaFoldDB" id="A0A543NAF5"/>
<protein>
    <submittedName>
        <fullName evidence="3">Uncharacterized protein DUF397</fullName>
    </submittedName>
</protein>
<dbReference type="EMBL" id="VFQC01000002">
    <property type="protein sequence ID" value="TQN28766.1"/>
    <property type="molecule type" value="Genomic_DNA"/>
</dbReference>
<dbReference type="Proteomes" id="UP000317422">
    <property type="component" value="Unassembled WGS sequence"/>
</dbReference>
<gene>
    <name evidence="3" type="ORF">FHX37_4130</name>
</gene>
<evidence type="ECO:0000256" key="1">
    <source>
        <dbReference type="SAM" id="MobiDB-lite"/>
    </source>
</evidence>
<feature type="region of interest" description="Disordered" evidence="1">
    <location>
        <begin position="1"/>
        <end position="20"/>
    </location>
</feature>
<accession>A0A543NAF5</accession>